<keyword evidence="2 5" id="KW-0812">Transmembrane</keyword>
<feature type="transmembrane region" description="Helical" evidence="5">
    <location>
        <begin position="21"/>
        <end position="44"/>
    </location>
</feature>
<evidence type="ECO:0000256" key="1">
    <source>
        <dbReference type="ARBA" id="ARBA00004141"/>
    </source>
</evidence>
<dbReference type="EMBL" id="CAAHFH010000001">
    <property type="protein sequence ID" value="VGO20119.1"/>
    <property type="molecule type" value="Genomic_DNA"/>
</dbReference>
<evidence type="ECO:0000313" key="8">
    <source>
        <dbReference type="Proteomes" id="UP000346198"/>
    </source>
</evidence>
<dbReference type="GO" id="GO:0016020">
    <property type="term" value="C:membrane"/>
    <property type="evidence" value="ECO:0007669"/>
    <property type="project" value="UniProtKB-SubCell"/>
</dbReference>
<evidence type="ECO:0000256" key="2">
    <source>
        <dbReference type="ARBA" id="ARBA00022692"/>
    </source>
</evidence>
<accession>A0A6C2UJI3</accession>
<evidence type="ECO:0000313" key="7">
    <source>
        <dbReference type="EMBL" id="VGO20119.1"/>
    </source>
</evidence>
<feature type="domain" description="GtrA/DPMS transmembrane" evidence="6">
    <location>
        <begin position="20"/>
        <end position="161"/>
    </location>
</feature>
<sequence length="163" mass="18324">MDFFKKMLHEKDHPGIQFLKYVFCGGCAFAADVVTFFIVAWLFFPALTEDDVFVRIFGLQVAPVDEHLRVVNFRICTGIAFLVSNMTAYVLNVRFVFKAGKHSRWKELGLFYLVSGISIVIGMEAGAMMIGVFGLSTSFSYMAKAVSATLINYAARKFFIFHG</sequence>
<comment type="subcellular location">
    <subcellularLocation>
        <location evidence="1">Membrane</location>
        <topology evidence="1">Multi-pass membrane protein</topology>
    </subcellularLocation>
</comment>
<evidence type="ECO:0000256" key="4">
    <source>
        <dbReference type="ARBA" id="ARBA00023136"/>
    </source>
</evidence>
<protein>
    <recommendedName>
        <fullName evidence="6">GtrA/DPMS transmembrane domain-containing protein</fullName>
    </recommendedName>
</protein>
<evidence type="ECO:0000256" key="5">
    <source>
        <dbReference type="SAM" id="Phobius"/>
    </source>
</evidence>
<dbReference type="Proteomes" id="UP000346198">
    <property type="component" value="Unassembled WGS sequence"/>
</dbReference>
<dbReference type="InterPro" id="IPR007267">
    <property type="entry name" value="GtrA_DPMS_TM"/>
</dbReference>
<evidence type="ECO:0000259" key="6">
    <source>
        <dbReference type="Pfam" id="PF04138"/>
    </source>
</evidence>
<keyword evidence="4 5" id="KW-0472">Membrane</keyword>
<dbReference type="AlphaFoldDB" id="A0A6C2UJI3"/>
<name>A0A6C2UJI3_9BACT</name>
<reference evidence="7 8" key="1">
    <citation type="submission" date="2019-04" db="EMBL/GenBank/DDBJ databases">
        <authorList>
            <person name="Van Vliet M D."/>
        </authorList>
    </citation>
    <scope>NUCLEOTIDE SEQUENCE [LARGE SCALE GENOMIC DNA]</scope>
    <source>
        <strain evidence="7 8">F21</strain>
    </source>
</reference>
<evidence type="ECO:0000256" key="3">
    <source>
        <dbReference type="ARBA" id="ARBA00022989"/>
    </source>
</evidence>
<proteinExistence type="predicted"/>
<gene>
    <name evidence="7" type="ORF">SCARR_02180</name>
</gene>
<feature type="transmembrane region" description="Helical" evidence="5">
    <location>
        <begin position="109"/>
        <end position="133"/>
    </location>
</feature>
<keyword evidence="8" id="KW-1185">Reference proteome</keyword>
<feature type="transmembrane region" description="Helical" evidence="5">
    <location>
        <begin position="71"/>
        <end position="97"/>
    </location>
</feature>
<organism evidence="7 8">
    <name type="scientific">Pontiella sulfatireligans</name>
    <dbReference type="NCBI Taxonomy" id="2750658"/>
    <lineage>
        <taxon>Bacteria</taxon>
        <taxon>Pseudomonadati</taxon>
        <taxon>Kiritimatiellota</taxon>
        <taxon>Kiritimatiellia</taxon>
        <taxon>Kiritimatiellales</taxon>
        <taxon>Pontiellaceae</taxon>
        <taxon>Pontiella</taxon>
    </lineage>
</organism>
<keyword evidence="3 5" id="KW-1133">Transmembrane helix</keyword>
<dbReference type="Pfam" id="PF04138">
    <property type="entry name" value="GtrA_DPMS_TM"/>
    <property type="match status" value="1"/>
</dbReference>
<dbReference type="GO" id="GO:0000271">
    <property type="term" value="P:polysaccharide biosynthetic process"/>
    <property type="evidence" value="ECO:0007669"/>
    <property type="project" value="InterPro"/>
</dbReference>